<dbReference type="PROSITE" id="PS50850">
    <property type="entry name" value="MFS"/>
    <property type="match status" value="1"/>
</dbReference>
<feature type="transmembrane region" description="Helical" evidence="6">
    <location>
        <begin position="174"/>
        <end position="195"/>
    </location>
</feature>
<feature type="transmembrane region" description="Helical" evidence="6">
    <location>
        <begin position="369"/>
        <end position="390"/>
    </location>
</feature>
<dbReference type="InterPro" id="IPR020846">
    <property type="entry name" value="MFS_dom"/>
</dbReference>
<dbReference type="EMBL" id="PUHQ01000042">
    <property type="protein sequence ID" value="KAG0660619.1"/>
    <property type="molecule type" value="Genomic_DNA"/>
</dbReference>
<feature type="domain" description="Major facilitator superfamily (MFS) profile" evidence="7">
    <location>
        <begin position="48"/>
        <end position="461"/>
    </location>
</feature>
<dbReference type="FunFam" id="1.20.1250.20:FF:000013">
    <property type="entry name" value="MFS general substrate transporter"/>
    <property type="match status" value="1"/>
</dbReference>
<keyword evidence="2" id="KW-0813">Transport</keyword>
<keyword evidence="4 6" id="KW-1133">Transmembrane helix</keyword>
<dbReference type="PANTHER" id="PTHR43791">
    <property type="entry name" value="PERMEASE-RELATED"/>
    <property type="match status" value="1"/>
</dbReference>
<proteinExistence type="predicted"/>
<organism evidence="8 9">
    <name type="scientific">Rhodotorula mucilaginosa</name>
    <name type="common">Yeast</name>
    <name type="synonym">Rhodotorula rubra</name>
    <dbReference type="NCBI Taxonomy" id="5537"/>
    <lineage>
        <taxon>Eukaryota</taxon>
        <taxon>Fungi</taxon>
        <taxon>Dikarya</taxon>
        <taxon>Basidiomycota</taxon>
        <taxon>Pucciniomycotina</taxon>
        <taxon>Microbotryomycetes</taxon>
        <taxon>Sporidiobolales</taxon>
        <taxon>Sporidiobolaceae</taxon>
        <taxon>Rhodotorula</taxon>
    </lineage>
</organism>
<dbReference type="SUPFAM" id="SSF103473">
    <property type="entry name" value="MFS general substrate transporter"/>
    <property type="match status" value="1"/>
</dbReference>
<dbReference type="InterPro" id="IPR011701">
    <property type="entry name" value="MFS"/>
</dbReference>
<dbReference type="GO" id="GO:0022857">
    <property type="term" value="F:transmembrane transporter activity"/>
    <property type="evidence" value="ECO:0007669"/>
    <property type="project" value="InterPro"/>
</dbReference>
<evidence type="ECO:0000256" key="6">
    <source>
        <dbReference type="SAM" id="Phobius"/>
    </source>
</evidence>
<dbReference type="Proteomes" id="UP000777482">
    <property type="component" value="Unassembled WGS sequence"/>
</dbReference>
<evidence type="ECO:0000256" key="4">
    <source>
        <dbReference type="ARBA" id="ARBA00022989"/>
    </source>
</evidence>
<dbReference type="GO" id="GO:0016020">
    <property type="term" value="C:membrane"/>
    <property type="evidence" value="ECO:0007669"/>
    <property type="project" value="UniProtKB-SubCell"/>
</dbReference>
<evidence type="ECO:0000256" key="3">
    <source>
        <dbReference type="ARBA" id="ARBA00022692"/>
    </source>
</evidence>
<keyword evidence="9" id="KW-1185">Reference proteome</keyword>
<keyword evidence="3 6" id="KW-0812">Transmembrane</keyword>
<feature type="transmembrane region" description="Helical" evidence="6">
    <location>
        <begin position="431"/>
        <end position="456"/>
    </location>
</feature>
<comment type="subcellular location">
    <subcellularLocation>
        <location evidence="1">Membrane</location>
        <topology evidence="1">Multi-pass membrane protein</topology>
    </subcellularLocation>
</comment>
<feature type="transmembrane region" description="Helical" evidence="6">
    <location>
        <begin position="146"/>
        <end position="162"/>
    </location>
</feature>
<feature type="transmembrane region" description="Helical" evidence="6">
    <location>
        <begin position="48"/>
        <end position="66"/>
    </location>
</feature>
<feature type="transmembrane region" description="Helical" evidence="6">
    <location>
        <begin position="312"/>
        <end position="332"/>
    </location>
</feature>
<dbReference type="AlphaFoldDB" id="A0A9P7B5A3"/>
<sequence length="519" mass="57684">MQNLTRDDSGSLEKLEREHNDYVSRVDDPPVLSEAAEKRLIRKIDYKLVPFLSLLYLLSFLDRVNISQARLDGLEKDLGLKGNQFQIALLVFFVGYVVTEIPSNIALKHLKPSRFIPAVMLIWGIIMTLMGLCTSFGGLVAARFCLGLAESPLFPGICYYLVSWYKRDESNLRIAIFFSSATLAGAFGGILAWAISHMGGIGGKGGWAWIFIIEGLMTVVVALISPWFIEDFPEDAKFLSPKEKDFVVHRLKQDVGAGGHFDWRHVKSAFLDWKSYVFALIYIGIAMPLYALSLFSPTIIAELGKFNRPQSMLLSTPPYVLAFFITLASSFLSDRIKQRGYFNVFWMTVVCIGYAILLGIDVVEKPGVAYFAVFLCVGGVAPCIANNITWTGNSFAGTLKRGTAMGIMFTTGNSGGIISSVVYRTQDKPKFIMGHAICLAFAAMAVFLSLFMRIYLAAENKRRDEKYGKVPESVIGANGIETSAVRDDPVLRAKFGLEGMTEEEIELLGDKSPFFRYYL</sequence>
<dbReference type="Pfam" id="PF07690">
    <property type="entry name" value="MFS_1"/>
    <property type="match status" value="1"/>
</dbReference>
<name>A0A9P7B5A3_RHOMI</name>
<keyword evidence="5 6" id="KW-0472">Membrane</keyword>
<evidence type="ECO:0000256" key="2">
    <source>
        <dbReference type="ARBA" id="ARBA00022448"/>
    </source>
</evidence>
<evidence type="ECO:0000256" key="1">
    <source>
        <dbReference type="ARBA" id="ARBA00004141"/>
    </source>
</evidence>
<feature type="transmembrane region" description="Helical" evidence="6">
    <location>
        <begin position="402"/>
        <end position="425"/>
    </location>
</feature>
<dbReference type="OrthoDB" id="2962993at2759"/>
<evidence type="ECO:0000313" key="8">
    <source>
        <dbReference type="EMBL" id="KAG0660619.1"/>
    </source>
</evidence>
<dbReference type="FunFam" id="1.20.1250.20:FF:000034">
    <property type="entry name" value="MFS general substrate transporter"/>
    <property type="match status" value="1"/>
</dbReference>
<dbReference type="InterPro" id="IPR036259">
    <property type="entry name" value="MFS_trans_sf"/>
</dbReference>
<gene>
    <name evidence="8" type="ORF">C6P46_004482</name>
</gene>
<dbReference type="PANTHER" id="PTHR43791:SF19">
    <property type="entry name" value="TRANSPORTER, PUTATIVE (AFU_ORTHOLOGUE AFUA_1G01812)-RELATED"/>
    <property type="match status" value="1"/>
</dbReference>
<feature type="transmembrane region" description="Helical" evidence="6">
    <location>
        <begin position="276"/>
        <end position="300"/>
    </location>
</feature>
<reference evidence="8 9" key="1">
    <citation type="submission" date="2020-11" db="EMBL/GenBank/DDBJ databases">
        <title>Kefir isolates.</title>
        <authorList>
            <person name="Marcisauskas S."/>
            <person name="Kim Y."/>
            <person name="Blasche S."/>
        </authorList>
    </citation>
    <scope>NUCLEOTIDE SEQUENCE [LARGE SCALE GENOMIC DNA]</scope>
    <source>
        <strain evidence="8 9">KR</strain>
    </source>
</reference>
<protein>
    <recommendedName>
        <fullName evidence="7">Major facilitator superfamily (MFS) profile domain-containing protein</fullName>
    </recommendedName>
</protein>
<feature type="transmembrane region" description="Helical" evidence="6">
    <location>
        <begin position="207"/>
        <end position="229"/>
    </location>
</feature>
<feature type="transmembrane region" description="Helical" evidence="6">
    <location>
        <begin position="86"/>
        <end position="107"/>
    </location>
</feature>
<comment type="caution">
    <text evidence="8">The sequence shown here is derived from an EMBL/GenBank/DDBJ whole genome shotgun (WGS) entry which is preliminary data.</text>
</comment>
<evidence type="ECO:0000259" key="7">
    <source>
        <dbReference type="PROSITE" id="PS50850"/>
    </source>
</evidence>
<evidence type="ECO:0000313" key="9">
    <source>
        <dbReference type="Proteomes" id="UP000777482"/>
    </source>
</evidence>
<feature type="transmembrane region" description="Helical" evidence="6">
    <location>
        <begin position="344"/>
        <end position="363"/>
    </location>
</feature>
<feature type="transmembrane region" description="Helical" evidence="6">
    <location>
        <begin position="119"/>
        <end position="140"/>
    </location>
</feature>
<evidence type="ECO:0000256" key="5">
    <source>
        <dbReference type="ARBA" id="ARBA00023136"/>
    </source>
</evidence>
<dbReference type="Gene3D" id="1.20.1250.20">
    <property type="entry name" value="MFS general substrate transporter like domains"/>
    <property type="match status" value="2"/>
</dbReference>
<accession>A0A9P7B5A3</accession>